<sequence>MFRACPRPLLRSPRRRTSSKTMASITALPMLLAVPVLAVLSFLAVRLLRLLRALRGRTASQALPAPASASALGHAKTKTQWARASAAWVPTAFVARVPALGMGLSFPRVPWVRVASDAPEAPRGGHMRRDSSLIELLPTSAPPPPPMAFPPPTGVFSQPAEAEHHQLVDVSDTAGPSMISSYPAPYPYASHTHTQHLPAPRPAHFIPAPHPNAKSLSSPNTRAASPLTRLATTPPPPPHRRSRSLGGVPVRRLSAGSSSGSGLRHAVGTQEGILIDFSSSGEGADADGEGERGASAVSSSSAVSDIGLAALAPSKIPSDSHAALLHPHRVALPLKPIAPLVDIGDASPVKEKEDGGVDDAAWRWFGAPWAPPALAPGALGALGALGRAMPSVPVQVYSAAAAAVPVLLAPHVPGLKSALERPLVDVEVISENEKGAPLDEDPFADPVPISQKNTSSTWNWDTPAANDAEEDEYAAEQRGLAFADDPFADPVPPISIPAPASRVDAEENALVDVGPAAGTKEEDAAPWWDMPVPAPHGDDDTAAAPLLGSDMRWPQVGETLVDVGDAPLVDVEDAAPTAEDPTQEEAPWWDMPAPLATAAEAGVSDGTAPWWDVPATQATQSAEESALISLEDALPYEAERVVDVQETEDAAAEPQEEQAWPDPALMDLPDASASAALEAEQLPAADDSEGEAYPDPELLPLPSTPSPLSVLTPQAAPALAVADLGAKGVIEPTSAPAPASPLASPTPARSGGAPLSQTPTPPASPPPLIAHPRALRALAFVLEKDVGAPVVDKAPRAVEEEKENAPPVLALAIPRAQPSLSRSTSRSTSRATSPVPSPGTNRPEWSRRADDAPALGLPSSGAARRVLGDANANVGIEADHAPVILSANEKEEKGEIEKGVPSLKVTFAPQEPTEADDEEEHSLPGSFPTTPTIAIAPPTPTAAQFGAVGSKTAPTPSTSSTPSTAASEITPAETTPTSAAASKTTPASRLRARAGTWAPALARSGPLDLALAMQLRPGLGAGADPAWMVRFLMAVYGWVVVSVAGGF</sequence>
<dbReference type="Proteomes" id="UP000054270">
    <property type="component" value="Unassembled WGS sequence"/>
</dbReference>
<feature type="transmembrane region" description="Helical" evidence="2">
    <location>
        <begin position="21"/>
        <end position="45"/>
    </location>
</feature>
<gene>
    <name evidence="3" type="ORF">HYPSUDRAFT_1003155</name>
</gene>
<evidence type="ECO:0000313" key="3">
    <source>
        <dbReference type="EMBL" id="KJA17819.1"/>
    </source>
</evidence>
<keyword evidence="2" id="KW-1133">Transmembrane helix</keyword>
<reference evidence="4" key="1">
    <citation type="submission" date="2014-04" db="EMBL/GenBank/DDBJ databases">
        <title>Evolutionary Origins and Diversification of the Mycorrhizal Mutualists.</title>
        <authorList>
            <consortium name="DOE Joint Genome Institute"/>
            <consortium name="Mycorrhizal Genomics Consortium"/>
            <person name="Kohler A."/>
            <person name="Kuo A."/>
            <person name="Nagy L.G."/>
            <person name="Floudas D."/>
            <person name="Copeland A."/>
            <person name="Barry K.W."/>
            <person name="Cichocki N."/>
            <person name="Veneault-Fourrey C."/>
            <person name="LaButti K."/>
            <person name="Lindquist E.A."/>
            <person name="Lipzen A."/>
            <person name="Lundell T."/>
            <person name="Morin E."/>
            <person name="Murat C."/>
            <person name="Riley R."/>
            <person name="Ohm R."/>
            <person name="Sun H."/>
            <person name="Tunlid A."/>
            <person name="Henrissat B."/>
            <person name="Grigoriev I.V."/>
            <person name="Hibbett D.S."/>
            <person name="Martin F."/>
        </authorList>
    </citation>
    <scope>NUCLEOTIDE SEQUENCE [LARGE SCALE GENOMIC DNA]</scope>
    <source>
        <strain evidence="4">FD-334 SS-4</strain>
    </source>
</reference>
<evidence type="ECO:0000313" key="4">
    <source>
        <dbReference type="Proteomes" id="UP000054270"/>
    </source>
</evidence>
<feature type="compositionally biased region" description="Low complexity" evidence="1">
    <location>
        <begin position="251"/>
        <end position="264"/>
    </location>
</feature>
<feature type="region of interest" description="Disordered" evidence="1">
    <location>
        <begin position="682"/>
        <end position="710"/>
    </location>
</feature>
<feature type="region of interest" description="Disordered" evidence="1">
    <location>
        <begin position="647"/>
        <end position="667"/>
    </location>
</feature>
<feature type="region of interest" description="Disordered" evidence="1">
    <location>
        <begin position="192"/>
        <end position="264"/>
    </location>
</feature>
<keyword evidence="4" id="KW-1185">Reference proteome</keyword>
<feature type="region of interest" description="Disordered" evidence="1">
    <location>
        <begin position="939"/>
        <end position="991"/>
    </location>
</feature>
<protein>
    <submittedName>
        <fullName evidence="3">Uncharacterized protein</fullName>
    </submittedName>
</protein>
<dbReference type="AlphaFoldDB" id="A0A0D2NFR3"/>
<feature type="compositionally biased region" description="Acidic residues" evidence="1">
    <location>
        <begin position="647"/>
        <end position="656"/>
    </location>
</feature>
<feature type="compositionally biased region" description="Low complexity" evidence="1">
    <location>
        <begin position="818"/>
        <end position="834"/>
    </location>
</feature>
<dbReference type="STRING" id="945553.A0A0D2NFR3"/>
<keyword evidence="2" id="KW-0472">Membrane</keyword>
<organism evidence="3 4">
    <name type="scientific">Hypholoma sublateritium (strain FD-334 SS-4)</name>
    <dbReference type="NCBI Taxonomy" id="945553"/>
    <lineage>
        <taxon>Eukaryota</taxon>
        <taxon>Fungi</taxon>
        <taxon>Dikarya</taxon>
        <taxon>Basidiomycota</taxon>
        <taxon>Agaricomycotina</taxon>
        <taxon>Agaricomycetes</taxon>
        <taxon>Agaricomycetidae</taxon>
        <taxon>Agaricales</taxon>
        <taxon>Agaricineae</taxon>
        <taxon>Strophariaceae</taxon>
        <taxon>Hypholoma</taxon>
    </lineage>
</organism>
<evidence type="ECO:0000256" key="2">
    <source>
        <dbReference type="SAM" id="Phobius"/>
    </source>
</evidence>
<feature type="compositionally biased region" description="Low complexity" evidence="1">
    <location>
        <begin position="950"/>
        <end position="988"/>
    </location>
</feature>
<feature type="region of interest" description="Disordered" evidence="1">
    <location>
        <begin position="732"/>
        <end position="769"/>
    </location>
</feature>
<accession>A0A0D2NFR3</accession>
<keyword evidence="2" id="KW-0812">Transmembrane</keyword>
<dbReference type="OMA" id="APWWDMP"/>
<dbReference type="EMBL" id="KN817598">
    <property type="protein sequence ID" value="KJA17819.1"/>
    <property type="molecule type" value="Genomic_DNA"/>
</dbReference>
<feature type="compositionally biased region" description="Low complexity" evidence="1">
    <location>
        <begin position="732"/>
        <end position="758"/>
    </location>
</feature>
<name>A0A0D2NFR3_HYPSF</name>
<feature type="compositionally biased region" description="Low complexity" evidence="1">
    <location>
        <begin position="222"/>
        <end position="232"/>
    </location>
</feature>
<feature type="region of interest" description="Disordered" evidence="1">
    <location>
        <begin position="797"/>
        <end position="860"/>
    </location>
</feature>
<feature type="compositionally biased region" description="Low complexity" evidence="1">
    <location>
        <begin position="657"/>
        <end position="667"/>
    </location>
</feature>
<dbReference type="OrthoDB" id="2686083at2759"/>
<feature type="compositionally biased region" description="Pro residues" evidence="1">
    <location>
        <begin position="759"/>
        <end position="769"/>
    </location>
</feature>
<feature type="region of interest" description="Disordered" evidence="1">
    <location>
        <begin position="278"/>
        <end position="298"/>
    </location>
</feature>
<evidence type="ECO:0000256" key="1">
    <source>
        <dbReference type="SAM" id="MobiDB-lite"/>
    </source>
</evidence>
<proteinExistence type="predicted"/>